<evidence type="ECO:0008006" key="4">
    <source>
        <dbReference type="Google" id="ProtNLM"/>
    </source>
</evidence>
<dbReference type="GO" id="GO:0015012">
    <property type="term" value="P:heparan sulfate proteoglycan biosynthetic process"/>
    <property type="evidence" value="ECO:0007669"/>
    <property type="project" value="TreeGrafter"/>
</dbReference>
<gene>
    <name evidence="2" type="ORF">L345_18323</name>
</gene>
<evidence type="ECO:0000256" key="1">
    <source>
        <dbReference type="ARBA" id="ARBA00004323"/>
    </source>
</evidence>
<dbReference type="GO" id="GO:0050650">
    <property type="term" value="P:chondroitin sulfate proteoglycan biosynthetic process"/>
    <property type="evidence" value="ECO:0007669"/>
    <property type="project" value="TreeGrafter"/>
</dbReference>
<keyword evidence="3" id="KW-1185">Reference proteome</keyword>
<dbReference type="OrthoDB" id="2019572at2759"/>
<sequence length="84" mass="9588">MQKWAKGPNVTVTVIWVDPVNVIAATYDILIESSAEFTHYKPPLNLPLRPGVWTIKILHHWVPVAETKFLVSPLTFLNKQAIRQ</sequence>
<dbReference type="GO" id="GO:0030158">
    <property type="term" value="F:protein xylosyltransferase activity"/>
    <property type="evidence" value="ECO:0007669"/>
    <property type="project" value="InterPro"/>
</dbReference>
<dbReference type="GO" id="GO:0000139">
    <property type="term" value="C:Golgi membrane"/>
    <property type="evidence" value="ECO:0007669"/>
    <property type="project" value="UniProtKB-SubCell"/>
</dbReference>
<feature type="non-terminal residue" evidence="2">
    <location>
        <position position="84"/>
    </location>
</feature>
<name>V8N2U8_OPHHA</name>
<dbReference type="EMBL" id="AZIM01056678">
    <property type="protein sequence ID" value="ETE55968.1"/>
    <property type="molecule type" value="Genomic_DNA"/>
</dbReference>
<proteinExistence type="predicted"/>
<protein>
    <recommendedName>
        <fullName evidence="4">Xylosyltransferase 1</fullName>
    </recommendedName>
</protein>
<evidence type="ECO:0000313" key="3">
    <source>
        <dbReference type="Proteomes" id="UP000018936"/>
    </source>
</evidence>
<dbReference type="Proteomes" id="UP000018936">
    <property type="component" value="Unassembled WGS sequence"/>
</dbReference>
<accession>V8N2U8</accession>
<comment type="subcellular location">
    <subcellularLocation>
        <location evidence="1">Golgi apparatus membrane</location>
        <topology evidence="1">Single-pass type II membrane protein</topology>
    </subcellularLocation>
</comment>
<dbReference type="InterPro" id="IPR043538">
    <property type="entry name" value="XYLT"/>
</dbReference>
<dbReference type="PANTHER" id="PTHR46025">
    <property type="entry name" value="XYLOSYLTRANSFERASE OXT"/>
    <property type="match status" value="1"/>
</dbReference>
<comment type="caution">
    <text evidence="2">The sequence shown here is derived from an EMBL/GenBank/DDBJ whole genome shotgun (WGS) entry which is preliminary data.</text>
</comment>
<dbReference type="AlphaFoldDB" id="V8N2U8"/>
<evidence type="ECO:0000313" key="2">
    <source>
        <dbReference type="EMBL" id="ETE55968.1"/>
    </source>
</evidence>
<dbReference type="PANTHER" id="PTHR46025:SF2">
    <property type="entry name" value="XYLOSYLTRANSFERASE 1"/>
    <property type="match status" value="1"/>
</dbReference>
<reference evidence="2 3" key="1">
    <citation type="journal article" date="2013" name="Proc. Natl. Acad. Sci. U.S.A.">
        <title>The king cobra genome reveals dynamic gene evolution and adaptation in the snake venom system.</title>
        <authorList>
            <person name="Vonk F.J."/>
            <person name="Casewell N.R."/>
            <person name="Henkel C.V."/>
            <person name="Heimberg A.M."/>
            <person name="Jansen H.J."/>
            <person name="McCleary R.J."/>
            <person name="Kerkkamp H.M."/>
            <person name="Vos R.A."/>
            <person name="Guerreiro I."/>
            <person name="Calvete J.J."/>
            <person name="Wuster W."/>
            <person name="Woods A.E."/>
            <person name="Logan J.M."/>
            <person name="Harrison R.A."/>
            <person name="Castoe T.A."/>
            <person name="de Koning A.P."/>
            <person name="Pollock D.D."/>
            <person name="Yandell M."/>
            <person name="Calderon D."/>
            <person name="Renjifo C."/>
            <person name="Currier R.B."/>
            <person name="Salgado D."/>
            <person name="Pla D."/>
            <person name="Sanz L."/>
            <person name="Hyder A.S."/>
            <person name="Ribeiro J.M."/>
            <person name="Arntzen J.W."/>
            <person name="van den Thillart G.E."/>
            <person name="Boetzer M."/>
            <person name="Pirovano W."/>
            <person name="Dirks R.P."/>
            <person name="Spaink H.P."/>
            <person name="Duboule D."/>
            <person name="McGlinn E."/>
            <person name="Kini R.M."/>
            <person name="Richardson M.K."/>
        </authorList>
    </citation>
    <scope>NUCLEOTIDE SEQUENCE</scope>
    <source>
        <tissue evidence="2">Blood</tissue>
    </source>
</reference>
<organism evidence="2 3">
    <name type="scientific">Ophiophagus hannah</name>
    <name type="common">King cobra</name>
    <name type="synonym">Naja hannah</name>
    <dbReference type="NCBI Taxonomy" id="8665"/>
    <lineage>
        <taxon>Eukaryota</taxon>
        <taxon>Metazoa</taxon>
        <taxon>Chordata</taxon>
        <taxon>Craniata</taxon>
        <taxon>Vertebrata</taxon>
        <taxon>Euteleostomi</taxon>
        <taxon>Lepidosauria</taxon>
        <taxon>Squamata</taxon>
        <taxon>Bifurcata</taxon>
        <taxon>Unidentata</taxon>
        <taxon>Episquamata</taxon>
        <taxon>Toxicofera</taxon>
        <taxon>Serpentes</taxon>
        <taxon>Colubroidea</taxon>
        <taxon>Elapidae</taxon>
        <taxon>Elapinae</taxon>
        <taxon>Ophiophagus</taxon>
    </lineage>
</organism>